<accession>A0A2P2NCT9</accession>
<reference evidence="2" key="1">
    <citation type="submission" date="2018-02" db="EMBL/GenBank/DDBJ databases">
        <title>Rhizophora mucronata_Transcriptome.</title>
        <authorList>
            <person name="Meera S.P."/>
            <person name="Sreeshan A."/>
            <person name="Augustine A."/>
        </authorList>
    </citation>
    <scope>NUCLEOTIDE SEQUENCE</scope>
    <source>
        <tissue evidence="2">Leaf</tissue>
    </source>
</reference>
<evidence type="ECO:0000313" key="2">
    <source>
        <dbReference type="EMBL" id="MBX40252.1"/>
    </source>
</evidence>
<keyword evidence="1" id="KW-1133">Transmembrane helix</keyword>
<feature type="transmembrane region" description="Helical" evidence="1">
    <location>
        <begin position="37"/>
        <end position="61"/>
    </location>
</feature>
<keyword evidence="1" id="KW-0812">Transmembrane</keyword>
<organism evidence="2">
    <name type="scientific">Rhizophora mucronata</name>
    <name type="common">Asiatic mangrove</name>
    <dbReference type="NCBI Taxonomy" id="61149"/>
    <lineage>
        <taxon>Eukaryota</taxon>
        <taxon>Viridiplantae</taxon>
        <taxon>Streptophyta</taxon>
        <taxon>Embryophyta</taxon>
        <taxon>Tracheophyta</taxon>
        <taxon>Spermatophyta</taxon>
        <taxon>Magnoliopsida</taxon>
        <taxon>eudicotyledons</taxon>
        <taxon>Gunneridae</taxon>
        <taxon>Pentapetalae</taxon>
        <taxon>rosids</taxon>
        <taxon>fabids</taxon>
        <taxon>Malpighiales</taxon>
        <taxon>Rhizophoraceae</taxon>
        <taxon>Rhizophora</taxon>
    </lineage>
</organism>
<name>A0A2P2NCT9_RHIMU</name>
<dbReference type="EMBL" id="GGEC01059768">
    <property type="protein sequence ID" value="MBX40252.1"/>
    <property type="molecule type" value="Transcribed_RNA"/>
</dbReference>
<protein>
    <submittedName>
        <fullName evidence="2">Uncharacterized protein</fullName>
    </submittedName>
</protein>
<keyword evidence="1" id="KW-0472">Membrane</keyword>
<proteinExistence type="predicted"/>
<feature type="transmembrane region" description="Helical" evidence="1">
    <location>
        <begin position="7"/>
        <end position="25"/>
    </location>
</feature>
<sequence length="63" mass="7157">MSIIKDYMLPFMVSFLCFGALMLSTREVNIKFCDCCSGSIGFCFSIHSFILCPWIICITMVDL</sequence>
<dbReference type="AlphaFoldDB" id="A0A2P2NCT9"/>
<evidence type="ECO:0000256" key="1">
    <source>
        <dbReference type="SAM" id="Phobius"/>
    </source>
</evidence>